<evidence type="ECO:0000256" key="3">
    <source>
        <dbReference type="ARBA" id="ARBA00022527"/>
    </source>
</evidence>
<keyword evidence="4" id="KW-0808">Transferase</keyword>
<keyword evidence="5 10" id="KW-0547">Nucleotide-binding</keyword>
<comment type="catalytic activity">
    <reaction evidence="9">
        <text>L-seryl-[protein] + ATP = O-phospho-L-seryl-[protein] + ADP + H(+)</text>
        <dbReference type="Rhea" id="RHEA:17989"/>
        <dbReference type="Rhea" id="RHEA-COMP:9863"/>
        <dbReference type="Rhea" id="RHEA-COMP:11604"/>
        <dbReference type="ChEBI" id="CHEBI:15378"/>
        <dbReference type="ChEBI" id="CHEBI:29999"/>
        <dbReference type="ChEBI" id="CHEBI:30616"/>
        <dbReference type="ChEBI" id="CHEBI:83421"/>
        <dbReference type="ChEBI" id="CHEBI:456216"/>
        <dbReference type="EC" id="2.7.11.1"/>
    </reaction>
</comment>
<dbReference type="FunFam" id="1.10.510.10:FF:000833">
    <property type="entry name" value="AGC family protein kinase"/>
    <property type="match status" value="1"/>
</dbReference>
<accession>A0A166GCC9</accession>
<dbReference type="EC" id="2.7.11.1" evidence="2"/>
<evidence type="ECO:0000256" key="1">
    <source>
        <dbReference type="ARBA" id="ARBA00010006"/>
    </source>
</evidence>
<dbReference type="SUPFAM" id="SSF50729">
    <property type="entry name" value="PH domain-like"/>
    <property type="match status" value="1"/>
</dbReference>
<dbReference type="PROSITE" id="PS00107">
    <property type="entry name" value="PROTEIN_KINASE_ATP"/>
    <property type="match status" value="1"/>
</dbReference>
<evidence type="ECO:0000256" key="7">
    <source>
        <dbReference type="ARBA" id="ARBA00022840"/>
    </source>
</evidence>
<dbReference type="Pfam" id="PF00069">
    <property type="entry name" value="Pkinase"/>
    <property type="match status" value="1"/>
</dbReference>
<dbReference type="SUPFAM" id="SSF56112">
    <property type="entry name" value="Protein kinase-like (PK-like)"/>
    <property type="match status" value="1"/>
</dbReference>
<proteinExistence type="inferred from homology"/>
<dbReference type="Gene3D" id="2.30.29.30">
    <property type="entry name" value="Pleckstrin-homology domain (PH domain)/Phosphotyrosine-binding domain (PTB)"/>
    <property type="match status" value="1"/>
</dbReference>
<keyword evidence="7 10" id="KW-0067">ATP-binding</keyword>
<evidence type="ECO:0000256" key="10">
    <source>
        <dbReference type="PROSITE-ProRule" id="PRU10141"/>
    </source>
</evidence>
<feature type="compositionally biased region" description="Low complexity" evidence="11">
    <location>
        <begin position="135"/>
        <end position="147"/>
    </location>
</feature>
<feature type="compositionally biased region" description="Low complexity" evidence="11">
    <location>
        <begin position="581"/>
        <end position="606"/>
    </location>
</feature>
<dbReference type="CDD" id="cd05581">
    <property type="entry name" value="STKc_PDK1"/>
    <property type="match status" value="1"/>
</dbReference>
<evidence type="ECO:0000256" key="5">
    <source>
        <dbReference type="ARBA" id="ARBA00022741"/>
    </source>
</evidence>
<evidence type="ECO:0000256" key="8">
    <source>
        <dbReference type="ARBA" id="ARBA00047899"/>
    </source>
</evidence>
<feature type="region of interest" description="Disordered" evidence="11">
    <location>
        <begin position="518"/>
        <end position="609"/>
    </location>
</feature>
<dbReference type="GO" id="GO:0004674">
    <property type="term" value="F:protein serine/threonine kinase activity"/>
    <property type="evidence" value="ECO:0007669"/>
    <property type="project" value="UniProtKB-KW"/>
</dbReference>
<dbReference type="GO" id="GO:0035556">
    <property type="term" value="P:intracellular signal transduction"/>
    <property type="evidence" value="ECO:0007669"/>
    <property type="project" value="TreeGrafter"/>
</dbReference>
<feature type="binding site" evidence="10">
    <location>
        <position position="220"/>
    </location>
    <ligand>
        <name>ATP</name>
        <dbReference type="ChEBI" id="CHEBI:30616"/>
    </ligand>
</feature>
<dbReference type="PANTHER" id="PTHR24356:SF163">
    <property type="entry name" value="3-PHOSPHOINOSITIDE-DEPENDENT PROTEIN KINASE 1-RELATED"/>
    <property type="match status" value="1"/>
</dbReference>
<dbReference type="PROSITE" id="PS00108">
    <property type="entry name" value="PROTEIN_KINASE_ST"/>
    <property type="match status" value="1"/>
</dbReference>
<comment type="catalytic activity">
    <reaction evidence="8">
        <text>L-threonyl-[protein] + ATP = O-phospho-L-threonyl-[protein] + ADP + H(+)</text>
        <dbReference type="Rhea" id="RHEA:46608"/>
        <dbReference type="Rhea" id="RHEA-COMP:11060"/>
        <dbReference type="Rhea" id="RHEA-COMP:11605"/>
        <dbReference type="ChEBI" id="CHEBI:15378"/>
        <dbReference type="ChEBI" id="CHEBI:30013"/>
        <dbReference type="ChEBI" id="CHEBI:30616"/>
        <dbReference type="ChEBI" id="CHEBI:61977"/>
        <dbReference type="ChEBI" id="CHEBI:456216"/>
        <dbReference type="EC" id="2.7.11.1"/>
    </reaction>
</comment>
<feature type="compositionally biased region" description="Low complexity" evidence="11">
    <location>
        <begin position="36"/>
        <end position="59"/>
    </location>
</feature>
<keyword evidence="6 14" id="KW-0418">Kinase</keyword>
<reference evidence="14 15" key="1">
    <citation type="journal article" date="2016" name="Mol. Biol. Evol.">
        <title>Comparative Genomics of Early-Diverging Mushroom-Forming Fungi Provides Insights into the Origins of Lignocellulose Decay Capabilities.</title>
        <authorList>
            <person name="Nagy L.G."/>
            <person name="Riley R."/>
            <person name="Tritt A."/>
            <person name="Adam C."/>
            <person name="Daum C."/>
            <person name="Floudas D."/>
            <person name="Sun H."/>
            <person name="Yadav J.S."/>
            <person name="Pangilinan J."/>
            <person name="Larsson K.H."/>
            <person name="Matsuura K."/>
            <person name="Barry K."/>
            <person name="Labutti K."/>
            <person name="Kuo R."/>
            <person name="Ohm R.A."/>
            <person name="Bhattacharya S.S."/>
            <person name="Shirouzu T."/>
            <person name="Yoshinaga Y."/>
            <person name="Martin F.M."/>
            <person name="Grigoriev I.V."/>
            <person name="Hibbett D.S."/>
        </authorList>
    </citation>
    <scope>NUCLEOTIDE SEQUENCE [LARGE SCALE GENOMIC DNA]</scope>
    <source>
        <strain evidence="14 15">HHB10207 ss-3</strain>
    </source>
</reference>
<evidence type="ECO:0000256" key="9">
    <source>
        <dbReference type="ARBA" id="ARBA00048679"/>
    </source>
</evidence>
<organism evidence="14 15">
    <name type="scientific">Sistotremastrum suecicum HHB10207 ss-3</name>
    <dbReference type="NCBI Taxonomy" id="1314776"/>
    <lineage>
        <taxon>Eukaryota</taxon>
        <taxon>Fungi</taxon>
        <taxon>Dikarya</taxon>
        <taxon>Basidiomycota</taxon>
        <taxon>Agaricomycotina</taxon>
        <taxon>Agaricomycetes</taxon>
        <taxon>Sistotremastrales</taxon>
        <taxon>Sistotremastraceae</taxon>
        <taxon>Sistotremastrum</taxon>
    </lineage>
</organism>
<feature type="region of interest" description="Disordered" evidence="11">
    <location>
        <begin position="19"/>
        <end position="59"/>
    </location>
</feature>
<dbReference type="InterPro" id="IPR017441">
    <property type="entry name" value="Protein_kinase_ATP_BS"/>
</dbReference>
<evidence type="ECO:0000256" key="6">
    <source>
        <dbReference type="ARBA" id="ARBA00022777"/>
    </source>
</evidence>
<dbReference type="InterPro" id="IPR011009">
    <property type="entry name" value="Kinase-like_dom_sf"/>
</dbReference>
<feature type="compositionally biased region" description="Low complexity" evidence="11">
    <location>
        <begin position="96"/>
        <end position="120"/>
    </location>
</feature>
<evidence type="ECO:0000256" key="2">
    <source>
        <dbReference type="ARBA" id="ARBA00012513"/>
    </source>
</evidence>
<evidence type="ECO:0000256" key="12">
    <source>
        <dbReference type="SAM" id="SignalP"/>
    </source>
</evidence>
<dbReference type="Gene3D" id="3.30.200.20">
    <property type="entry name" value="Phosphorylase Kinase, domain 1"/>
    <property type="match status" value="1"/>
</dbReference>
<comment type="similarity">
    <text evidence="1">Belongs to the protein kinase superfamily. AGC Ser/Thr protein kinase family. PDPK1 subfamily.</text>
</comment>
<dbReference type="InterPro" id="IPR000719">
    <property type="entry name" value="Prot_kinase_dom"/>
</dbReference>
<feature type="domain" description="Protein kinase" evidence="13">
    <location>
        <begin position="191"/>
        <end position="457"/>
    </location>
</feature>
<name>A0A166GCC9_9AGAM</name>
<evidence type="ECO:0000256" key="11">
    <source>
        <dbReference type="SAM" id="MobiDB-lite"/>
    </source>
</evidence>
<dbReference type="PROSITE" id="PS50011">
    <property type="entry name" value="PROTEIN_KINASE_DOM"/>
    <property type="match status" value="1"/>
</dbReference>
<dbReference type="AlphaFoldDB" id="A0A166GCC9"/>
<dbReference type="InterPro" id="IPR039046">
    <property type="entry name" value="PDPK1"/>
</dbReference>
<keyword evidence="3" id="KW-0723">Serine/threonine-protein kinase</keyword>
<dbReference type="STRING" id="1314776.A0A166GCC9"/>
<dbReference type="SMART" id="SM00220">
    <property type="entry name" value="S_TKc"/>
    <property type="match status" value="1"/>
</dbReference>
<dbReference type="PANTHER" id="PTHR24356">
    <property type="entry name" value="SERINE/THREONINE-PROTEIN KINASE"/>
    <property type="match status" value="1"/>
</dbReference>
<sequence>MTIIWALFGRACLGASVPTSSAHELDSGTPRKPSRTSCALSTSLSPSNSLPATTTTTAPTSMLRIEVEAPSPPHLSPTSSSYNALAALSRNASVISSSSSSSSSSSILPSPLRGPLRPLRAFSPPNRSRSRDPQSPTTPRATSRPPAYLARELGLSREENTSPLPSEPSGPLKTRSRQSSIGGAKFTANDFTFGEVLGDGSYSTVMQATYPPTQKVYAIKIVDKRHLMREGKVNTAHAEKNALTKLGLKPHPGIIRLHWTFQDEWSLYFVLELAPNGDLQTHIARLGSFNANCTRWYMAQVVDAVQWMHSKGVIHRDLKPENILLDSDMRVKITDFGTSKSFDEASPDSRATTWVGTAQYIAPELILHTYTCKSSDIWAVACMLFQCLAGRFPFVAATQYLMWEKVKKMEYDFPEHFDESAKDLVQKILLHDPTERLGAGPPDSPLSPLALRSHPFFSSIPWETLWTDPVPPLEVGSYQRPPSPVRPSGDNFDIGEEWEKLVAGGEGIPWDSTMPAEFVSSKRRSDEIAPHEIQRVESPDLEADQKTEVETLSAPSSPLSAKDSDGETAVGSKLDRKDRGSFSTAASGSTANSGSTSSSGGTRTGSVIDPATSDFLEQWKSFLPKSENVIFTSPVVPQESRTLRQRASSLIPSVSPKKIPPPSPKERQLVLTSNRILCLKLKSEKETTVKHEILFGGKRSSVEPKGDRQFAVHGSGKTFVYTVEDPALAFRWIQQIGEAMDAQRGRRATRL</sequence>
<dbReference type="OrthoDB" id="347657at2759"/>
<dbReference type="InterPro" id="IPR011993">
    <property type="entry name" value="PH-like_dom_sf"/>
</dbReference>
<evidence type="ECO:0000259" key="13">
    <source>
        <dbReference type="PROSITE" id="PS50011"/>
    </source>
</evidence>
<evidence type="ECO:0000256" key="4">
    <source>
        <dbReference type="ARBA" id="ARBA00022679"/>
    </source>
</evidence>
<feature type="chain" id="PRO_5007873812" description="non-specific serine/threonine protein kinase" evidence="12">
    <location>
        <begin position="23"/>
        <end position="751"/>
    </location>
</feature>
<keyword evidence="15" id="KW-1185">Reference proteome</keyword>
<dbReference type="EMBL" id="KV428021">
    <property type="protein sequence ID" value="KZT41533.1"/>
    <property type="molecule type" value="Genomic_DNA"/>
</dbReference>
<feature type="compositionally biased region" description="Basic and acidic residues" evidence="11">
    <location>
        <begin position="523"/>
        <end position="549"/>
    </location>
</feature>
<dbReference type="Proteomes" id="UP000076798">
    <property type="component" value="Unassembled WGS sequence"/>
</dbReference>
<gene>
    <name evidence="14" type="ORF">SISSUDRAFT_1059463</name>
</gene>
<dbReference type="Gene3D" id="1.10.510.10">
    <property type="entry name" value="Transferase(Phosphotransferase) domain 1"/>
    <property type="match status" value="1"/>
</dbReference>
<dbReference type="InterPro" id="IPR050236">
    <property type="entry name" value="Ser_Thr_kinase_AGC"/>
</dbReference>
<protein>
    <recommendedName>
        <fullName evidence="2">non-specific serine/threonine protein kinase</fullName>
        <ecNumber evidence="2">2.7.11.1</ecNumber>
    </recommendedName>
</protein>
<keyword evidence="12" id="KW-0732">Signal</keyword>
<feature type="region of interest" description="Disordered" evidence="11">
    <location>
        <begin position="646"/>
        <end position="666"/>
    </location>
</feature>
<dbReference type="GO" id="GO:0005524">
    <property type="term" value="F:ATP binding"/>
    <property type="evidence" value="ECO:0007669"/>
    <property type="project" value="UniProtKB-UniRule"/>
</dbReference>
<feature type="compositionally biased region" description="Low complexity" evidence="11">
    <location>
        <begin position="648"/>
        <end position="657"/>
    </location>
</feature>
<dbReference type="CDD" id="cd00821">
    <property type="entry name" value="PH"/>
    <property type="match status" value="1"/>
</dbReference>
<feature type="region of interest" description="Disordered" evidence="11">
    <location>
        <begin position="96"/>
        <end position="180"/>
    </location>
</feature>
<feature type="signal peptide" evidence="12">
    <location>
        <begin position="1"/>
        <end position="22"/>
    </location>
</feature>
<evidence type="ECO:0000313" key="14">
    <source>
        <dbReference type="EMBL" id="KZT41533.1"/>
    </source>
</evidence>
<dbReference type="InterPro" id="IPR008271">
    <property type="entry name" value="Ser/Thr_kinase_AS"/>
</dbReference>
<evidence type="ECO:0000313" key="15">
    <source>
        <dbReference type="Proteomes" id="UP000076798"/>
    </source>
</evidence>